<dbReference type="RefSeq" id="WP_089861801.1">
    <property type="nucleotide sequence ID" value="NZ_FOTI01000023.1"/>
</dbReference>
<evidence type="ECO:0000313" key="5">
    <source>
        <dbReference type="Proteomes" id="UP000199006"/>
    </source>
</evidence>
<dbReference type="PANTHER" id="PTHR31690:SF4">
    <property type="entry name" value="FUCOSE MUTAROTASE"/>
    <property type="match status" value="1"/>
</dbReference>
<organism evidence="4 5">
    <name type="scientific">Halanaerobium salsuginis</name>
    <dbReference type="NCBI Taxonomy" id="29563"/>
    <lineage>
        <taxon>Bacteria</taxon>
        <taxon>Bacillati</taxon>
        <taxon>Bacillota</taxon>
        <taxon>Clostridia</taxon>
        <taxon>Halanaerobiales</taxon>
        <taxon>Halanaerobiaceae</taxon>
        <taxon>Halanaerobium</taxon>
    </lineage>
</organism>
<evidence type="ECO:0000313" key="4">
    <source>
        <dbReference type="EMBL" id="SFL66206.1"/>
    </source>
</evidence>
<dbReference type="InterPro" id="IPR050443">
    <property type="entry name" value="RbsD/FucU_mutarotase"/>
</dbReference>
<evidence type="ECO:0000256" key="3">
    <source>
        <dbReference type="ARBA" id="ARBA00036324"/>
    </source>
</evidence>
<dbReference type="AlphaFoldDB" id="A0A1I4JJC5"/>
<proteinExistence type="predicted"/>
<reference evidence="4 5" key="1">
    <citation type="submission" date="2016-10" db="EMBL/GenBank/DDBJ databases">
        <authorList>
            <person name="de Groot N.N."/>
        </authorList>
    </citation>
    <scope>NUCLEOTIDE SEQUENCE [LARGE SCALE GENOMIC DNA]</scope>
    <source>
        <strain evidence="4 5">ATCC 51327</strain>
    </source>
</reference>
<dbReference type="GO" id="GO:0042806">
    <property type="term" value="F:fucose binding"/>
    <property type="evidence" value="ECO:0007669"/>
    <property type="project" value="TreeGrafter"/>
</dbReference>
<dbReference type="EMBL" id="FOTI01000023">
    <property type="protein sequence ID" value="SFL66206.1"/>
    <property type="molecule type" value="Genomic_DNA"/>
</dbReference>
<keyword evidence="2" id="KW-0413">Isomerase</keyword>
<dbReference type="InterPro" id="IPR007721">
    <property type="entry name" value="RbsD_FucU"/>
</dbReference>
<accession>A0A1I4JJC5</accession>
<dbReference type="PANTHER" id="PTHR31690">
    <property type="entry name" value="FUCOSE MUTAROTASE"/>
    <property type="match status" value="1"/>
</dbReference>
<name>A0A1I4JJC5_9FIRM</name>
<dbReference type="OrthoDB" id="9805009at2"/>
<dbReference type="InterPro" id="IPR023750">
    <property type="entry name" value="RbsD-like_sf"/>
</dbReference>
<dbReference type="SUPFAM" id="SSF102546">
    <property type="entry name" value="RbsD-like"/>
    <property type="match status" value="1"/>
</dbReference>
<dbReference type="Gene3D" id="3.40.1650.10">
    <property type="entry name" value="RbsD-like domain"/>
    <property type="match status" value="1"/>
</dbReference>
<dbReference type="Proteomes" id="UP000199006">
    <property type="component" value="Unassembled WGS sequence"/>
</dbReference>
<sequence>MLKKIPSIISPELIKILMEMGHGDEIVLADGNFPSASIGQRVVRLDGHGGPEILMAILKLFPLDPYVESPVILMQTTESDKDLKPEIWQEYRDIVTSFSKREIKFNYLERFKFYQRARKAYAVVASSETSLYANLILKKGVIAKEPV</sequence>
<dbReference type="GO" id="GO:0062193">
    <property type="term" value="F:D-ribose pyranase activity"/>
    <property type="evidence" value="ECO:0007669"/>
    <property type="project" value="UniProtKB-EC"/>
</dbReference>
<dbReference type="Pfam" id="PF05025">
    <property type="entry name" value="RbsD_FucU"/>
    <property type="match status" value="1"/>
</dbReference>
<gene>
    <name evidence="4" type="ORF">SAMN02983006_01709</name>
</gene>
<dbReference type="STRING" id="29563.SAMN02983006_01709"/>
<comment type="catalytic activity">
    <reaction evidence="3">
        <text>alpha-L-fucose = beta-L-fucose</text>
        <dbReference type="Rhea" id="RHEA:25580"/>
        <dbReference type="ChEBI" id="CHEBI:42548"/>
        <dbReference type="ChEBI" id="CHEBI:42589"/>
        <dbReference type="EC" id="5.1.3.29"/>
    </reaction>
</comment>
<keyword evidence="5" id="KW-1185">Reference proteome</keyword>
<evidence type="ECO:0000256" key="1">
    <source>
        <dbReference type="ARBA" id="ARBA00000223"/>
    </source>
</evidence>
<comment type="catalytic activity">
    <reaction evidence="1">
        <text>beta-D-ribopyranose = beta-D-ribofuranose</text>
        <dbReference type="Rhea" id="RHEA:25432"/>
        <dbReference type="ChEBI" id="CHEBI:27476"/>
        <dbReference type="ChEBI" id="CHEBI:47002"/>
        <dbReference type="EC" id="5.4.99.62"/>
    </reaction>
</comment>
<dbReference type="GO" id="GO:0006004">
    <property type="term" value="P:fucose metabolic process"/>
    <property type="evidence" value="ECO:0007669"/>
    <property type="project" value="TreeGrafter"/>
</dbReference>
<evidence type="ECO:0000256" key="2">
    <source>
        <dbReference type="ARBA" id="ARBA00023235"/>
    </source>
</evidence>
<protein>
    <submittedName>
        <fullName evidence="4">L-fucose mutarotase</fullName>
    </submittedName>
</protein>
<dbReference type="GO" id="GO:0036373">
    <property type="term" value="F:L-fucose mutarotase activity"/>
    <property type="evidence" value="ECO:0007669"/>
    <property type="project" value="UniProtKB-EC"/>
</dbReference>